<comment type="similarity">
    <text evidence="2 9">Belongs to the mitochondrial carrier (TC 2.A.29) family.</text>
</comment>
<evidence type="ECO:0000256" key="8">
    <source>
        <dbReference type="PROSITE-ProRule" id="PRU00282"/>
    </source>
</evidence>
<feature type="repeat" description="Solcar" evidence="8">
    <location>
        <begin position="8"/>
        <end position="92"/>
    </location>
</feature>
<feature type="repeat" description="Solcar" evidence="8">
    <location>
        <begin position="200"/>
        <end position="284"/>
    </location>
</feature>
<evidence type="ECO:0000313" key="10">
    <source>
        <dbReference type="EMBL" id="KAK9508952.1"/>
    </source>
</evidence>
<comment type="subcellular location">
    <subcellularLocation>
        <location evidence="1">Membrane</location>
        <topology evidence="1">Multi-pass membrane protein</topology>
    </subcellularLocation>
</comment>
<dbReference type="InterPro" id="IPR023395">
    <property type="entry name" value="MCP_dom_sf"/>
</dbReference>
<dbReference type="InterPro" id="IPR018108">
    <property type="entry name" value="MCP_transmembrane"/>
</dbReference>
<dbReference type="Gene3D" id="1.50.40.10">
    <property type="entry name" value="Mitochondrial carrier domain"/>
    <property type="match status" value="1"/>
</dbReference>
<keyword evidence="7 8" id="KW-0472">Membrane</keyword>
<dbReference type="AlphaFoldDB" id="A0AAW1DEW7"/>
<accession>A0AAW1DEW7</accession>
<feature type="repeat" description="Solcar" evidence="8">
    <location>
        <begin position="100"/>
        <end position="191"/>
    </location>
</feature>
<sequence>MSDKAPTQKRVQKWYFGGLASAGAVCVTHPLDLLKVLMQTQQEKKVSLITFTKTVVKNNGIFGLYNGLSASLMRQLTYSTTRFALYEGIKDYLAPAGQKITFPNMLLAAGLAGGIGGYIGAPADLVNVRMQNDMKLPPEKRRNYKHALHGLWRVINDEGFIKIFNGSTTTACRAAMMTIGQLASYDVIKAFLLKLDAFDDNPITHFTASVGAGGVATFLTQPLDVIKTRIMNAKPGEFKGVLDVVNYTAKLGPLGFFAGFVPAFARLAPQTILVFLFLEQLTQHFGTVVKP</sequence>
<dbReference type="InterPro" id="IPR050391">
    <property type="entry name" value="Mito_Metabolite_Transporter"/>
</dbReference>
<organism evidence="10 11">
    <name type="scientific">Rhynocoris fuscipes</name>
    <dbReference type="NCBI Taxonomy" id="488301"/>
    <lineage>
        <taxon>Eukaryota</taxon>
        <taxon>Metazoa</taxon>
        <taxon>Ecdysozoa</taxon>
        <taxon>Arthropoda</taxon>
        <taxon>Hexapoda</taxon>
        <taxon>Insecta</taxon>
        <taxon>Pterygota</taxon>
        <taxon>Neoptera</taxon>
        <taxon>Paraneoptera</taxon>
        <taxon>Hemiptera</taxon>
        <taxon>Heteroptera</taxon>
        <taxon>Panheteroptera</taxon>
        <taxon>Cimicomorpha</taxon>
        <taxon>Reduviidae</taxon>
        <taxon>Harpactorinae</taxon>
        <taxon>Harpactorini</taxon>
        <taxon>Rhynocoris</taxon>
    </lineage>
</organism>
<name>A0AAW1DEW7_9HEMI</name>
<evidence type="ECO:0000256" key="1">
    <source>
        <dbReference type="ARBA" id="ARBA00004141"/>
    </source>
</evidence>
<evidence type="ECO:0000256" key="6">
    <source>
        <dbReference type="ARBA" id="ARBA00022989"/>
    </source>
</evidence>
<keyword evidence="4 8" id="KW-0812">Transmembrane</keyword>
<keyword evidence="5" id="KW-0677">Repeat</keyword>
<evidence type="ECO:0000256" key="3">
    <source>
        <dbReference type="ARBA" id="ARBA00022448"/>
    </source>
</evidence>
<evidence type="ECO:0000256" key="2">
    <source>
        <dbReference type="ARBA" id="ARBA00006375"/>
    </source>
</evidence>
<keyword evidence="11" id="KW-1185">Reference proteome</keyword>
<dbReference type="PANTHER" id="PTHR45618">
    <property type="entry name" value="MITOCHONDRIAL DICARBOXYLATE CARRIER-RELATED"/>
    <property type="match status" value="1"/>
</dbReference>
<dbReference type="Proteomes" id="UP001461498">
    <property type="component" value="Unassembled WGS sequence"/>
</dbReference>
<keyword evidence="6" id="KW-1133">Transmembrane helix</keyword>
<evidence type="ECO:0000256" key="5">
    <source>
        <dbReference type="ARBA" id="ARBA00022737"/>
    </source>
</evidence>
<keyword evidence="3 9" id="KW-0813">Transport</keyword>
<gene>
    <name evidence="10" type="ORF">O3M35_006381</name>
</gene>
<evidence type="ECO:0008006" key="12">
    <source>
        <dbReference type="Google" id="ProtNLM"/>
    </source>
</evidence>
<evidence type="ECO:0000256" key="7">
    <source>
        <dbReference type="ARBA" id="ARBA00023136"/>
    </source>
</evidence>
<proteinExistence type="inferred from homology"/>
<protein>
    <recommendedName>
        <fullName evidence="12">Mitochondrial dicarboxylate carrier</fullName>
    </recommendedName>
</protein>
<dbReference type="Pfam" id="PF00153">
    <property type="entry name" value="Mito_carr"/>
    <property type="match status" value="3"/>
</dbReference>
<evidence type="ECO:0000256" key="9">
    <source>
        <dbReference type="RuleBase" id="RU000488"/>
    </source>
</evidence>
<dbReference type="SUPFAM" id="SSF103506">
    <property type="entry name" value="Mitochondrial carrier"/>
    <property type="match status" value="1"/>
</dbReference>
<dbReference type="EMBL" id="JAPXFL010000003">
    <property type="protein sequence ID" value="KAK9508952.1"/>
    <property type="molecule type" value="Genomic_DNA"/>
</dbReference>
<comment type="caution">
    <text evidence="10">The sequence shown here is derived from an EMBL/GenBank/DDBJ whole genome shotgun (WGS) entry which is preliminary data.</text>
</comment>
<evidence type="ECO:0000313" key="11">
    <source>
        <dbReference type="Proteomes" id="UP001461498"/>
    </source>
</evidence>
<dbReference type="PROSITE" id="PS50920">
    <property type="entry name" value="SOLCAR"/>
    <property type="match status" value="3"/>
</dbReference>
<reference evidence="10 11" key="1">
    <citation type="submission" date="2022-12" db="EMBL/GenBank/DDBJ databases">
        <title>Chromosome-level genome assembly of true bugs.</title>
        <authorList>
            <person name="Ma L."/>
            <person name="Li H."/>
        </authorList>
    </citation>
    <scope>NUCLEOTIDE SEQUENCE [LARGE SCALE GENOMIC DNA]</scope>
    <source>
        <strain evidence="10">Lab_2022b</strain>
    </source>
</reference>
<evidence type="ECO:0000256" key="4">
    <source>
        <dbReference type="ARBA" id="ARBA00022692"/>
    </source>
</evidence>
<dbReference type="GO" id="GO:0016020">
    <property type="term" value="C:membrane"/>
    <property type="evidence" value="ECO:0007669"/>
    <property type="project" value="UniProtKB-SubCell"/>
</dbReference>